<evidence type="ECO:0000256" key="2">
    <source>
        <dbReference type="SAM" id="SignalP"/>
    </source>
</evidence>
<evidence type="ECO:0000313" key="4">
    <source>
        <dbReference type="Proteomes" id="UP000532010"/>
    </source>
</evidence>
<evidence type="ECO:0000256" key="1">
    <source>
        <dbReference type="SAM" id="MobiDB-lite"/>
    </source>
</evidence>
<proteinExistence type="predicted"/>
<protein>
    <recommendedName>
        <fullName evidence="5">Secreted protein</fullName>
    </recommendedName>
</protein>
<dbReference type="EMBL" id="JACHWB010000011">
    <property type="protein sequence ID" value="MBB3021524.1"/>
    <property type="molecule type" value="Genomic_DNA"/>
</dbReference>
<dbReference type="RefSeq" id="WP_183454460.1">
    <property type="nucleotide sequence ID" value="NZ_JACHWB010000011.1"/>
</dbReference>
<name>A0A7W4VQM2_9HYPH</name>
<keyword evidence="2" id="KW-0732">Signal</keyword>
<sequence length="85" mass="9369">MPRMFLLAALGILTAAAPGWAQDRNGGPVLPDGEIAIPSERTLERDAVTPPRNEFSTNDTIATEQMEKQDRRIDREVEKGICTDC</sequence>
<evidence type="ECO:0008006" key="5">
    <source>
        <dbReference type="Google" id="ProtNLM"/>
    </source>
</evidence>
<feature type="signal peptide" evidence="2">
    <location>
        <begin position="1"/>
        <end position="21"/>
    </location>
</feature>
<comment type="caution">
    <text evidence="3">The sequence shown here is derived from an EMBL/GenBank/DDBJ whole genome shotgun (WGS) entry which is preliminary data.</text>
</comment>
<accession>A0A7W4VQM2</accession>
<gene>
    <name evidence="3" type="ORF">FHR70_004625</name>
</gene>
<dbReference type="AlphaFoldDB" id="A0A7W4VQM2"/>
<dbReference type="Proteomes" id="UP000532010">
    <property type="component" value="Unassembled WGS sequence"/>
</dbReference>
<feature type="region of interest" description="Disordered" evidence="1">
    <location>
        <begin position="19"/>
        <end position="72"/>
    </location>
</feature>
<feature type="chain" id="PRO_5031154843" description="Secreted protein" evidence="2">
    <location>
        <begin position="22"/>
        <end position="85"/>
    </location>
</feature>
<keyword evidence="4" id="KW-1185">Reference proteome</keyword>
<feature type="compositionally biased region" description="Polar residues" evidence="1">
    <location>
        <begin position="54"/>
        <end position="63"/>
    </location>
</feature>
<evidence type="ECO:0000313" key="3">
    <source>
        <dbReference type="EMBL" id="MBB3021524.1"/>
    </source>
</evidence>
<reference evidence="3 4" key="1">
    <citation type="submission" date="2020-08" db="EMBL/GenBank/DDBJ databases">
        <title>The Agave Microbiome: Exploring the role of microbial communities in plant adaptations to desert environments.</title>
        <authorList>
            <person name="Partida-Martinez L.P."/>
        </authorList>
    </citation>
    <scope>NUCLEOTIDE SEQUENCE [LARGE SCALE GENOMIC DNA]</scope>
    <source>
        <strain evidence="3 4">AT3.9</strain>
    </source>
</reference>
<organism evidence="3 4">
    <name type="scientific">Microvirga lupini</name>
    <dbReference type="NCBI Taxonomy" id="420324"/>
    <lineage>
        <taxon>Bacteria</taxon>
        <taxon>Pseudomonadati</taxon>
        <taxon>Pseudomonadota</taxon>
        <taxon>Alphaproteobacteria</taxon>
        <taxon>Hyphomicrobiales</taxon>
        <taxon>Methylobacteriaceae</taxon>
        <taxon>Microvirga</taxon>
    </lineage>
</organism>